<organism evidence="2">
    <name type="scientific">uncultured Gemmatimonadota bacterium</name>
    <dbReference type="NCBI Taxonomy" id="203437"/>
    <lineage>
        <taxon>Bacteria</taxon>
        <taxon>Pseudomonadati</taxon>
        <taxon>Gemmatimonadota</taxon>
        <taxon>environmental samples</taxon>
    </lineage>
</organism>
<gene>
    <name evidence="2" type="ORF">AVDCRST_MAG68-5633</name>
</gene>
<feature type="compositionally biased region" description="Polar residues" evidence="1">
    <location>
        <begin position="1"/>
        <end position="10"/>
    </location>
</feature>
<protein>
    <submittedName>
        <fullName evidence="2">Uncharacterized protein</fullName>
    </submittedName>
</protein>
<reference evidence="2" key="1">
    <citation type="submission" date="2020-02" db="EMBL/GenBank/DDBJ databases">
        <authorList>
            <person name="Meier V. D."/>
        </authorList>
    </citation>
    <scope>NUCLEOTIDE SEQUENCE</scope>
    <source>
        <strain evidence="2">AVDCRST_MAG68</strain>
    </source>
</reference>
<proteinExistence type="predicted"/>
<name>A0A6J4MY64_9BACT</name>
<evidence type="ECO:0000313" key="2">
    <source>
        <dbReference type="EMBL" id="CAA9372192.1"/>
    </source>
</evidence>
<feature type="region of interest" description="Disordered" evidence="1">
    <location>
        <begin position="1"/>
        <end position="28"/>
    </location>
</feature>
<evidence type="ECO:0000256" key="1">
    <source>
        <dbReference type="SAM" id="MobiDB-lite"/>
    </source>
</evidence>
<dbReference type="EMBL" id="CADCTW010000251">
    <property type="protein sequence ID" value="CAA9372192.1"/>
    <property type="molecule type" value="Genomic_DNA"/>
</dbReference>
<accession>A0A6J4MY64</accession>
<sequence>MDMKETSGTLAQRAGPGQTGPFAPRRTSAWPLRRAAGSIAMLVPGGEGAC</sequence>
<dbReference type="AlphaFoldDB" id="A0A6J4MY64"/>